<dbReference type="STRING" id="619304.SAMN05421760_11297"/>
<gene>
    <name evidence="1" type="ORF">SAMN05421760_11297</name>
</gene>
<proteinExistence type="predicted"/>
<name>A0A1N7P3U3_9GAMM</name>
<reference evidence="2" key="1">
    <citation type="submission" date="2017-01" db="EMBL/GenBank/DDBJ databases">
        <authorList>
            <person name="Varghese N."/>
            <person name="Submissions S."/>
        </authorList>
    </citation>
    <scope>NUCLEOTIDE SEQUENCE [LARGE SCALE GENOMIC DNA]</scope>
    <source>
        <strain evidence="2">DSM 22306</strain>
    </source>
</reference>
<accession>A0A1N7P3U3</accession>
<evidence type="ECO:0000313" key="1">
    <source>
        <dbReference type="EMBL" id="SIT05197.1"/>
    </source>
</evidence>
<dbReference type="AlphaFoldDB" id="A0A1N7P3U3"/>
<protein>
    <submittedName>
        <fullName evidence="1">Uncharacterized protein</fullName>
    </submittedName>
</protein>
<organism evidence="1 2">
    <name type="scientific">Neptunomonas antarctica</name>
    <dbReference type="NCBI Taxonomy" id="619304"/>
    <lineage>
        <taxon>Bacteria</taxon>
        <taxon>Pseudomonadati</taxon>
        <taxon>Pseudomonadota</taxon>
        <taxon>Gammaproteobacteria</taxon>
        <taxon>Oceanospirillales</taxon>
        <taxon>Oceanospirillaceae</taxon>
        <taxon>Neptunomonas</taxon>
    </lineage>
</organism>
<dbReference type="OrthoDB" id="6196008at2"/>
<dbReference type="Proteomes" id="UP000185999">
    <property type="component" value="Unassembled WGS sequence"/>
</dbReference>
<sequence>MGISGTSDIIKNVTSLQLDSTEKVQVLEFLDGKLLILAKDAIALHKSRTSFEDPLADSYLGYTELAPEHHLHWIDGIIEEYKSGYVGLKDQRVILITPNAIQLFPGKKEALHNQQCIAKIALN</sequence>
<dbReference type="EMBL" id="FTOE01000012">
    <property type="protein sequence ID" value="SIT05197.1"/>
    <property type="molecule type" value="Genomic_DNA"/>
</dbReference>
<evidence type="ECO:0000313" key="2">
    <source>
        <dbReference type="Proteomes" id="UP000185999"/>
    </source>
</evidence>
<dbReference type="RefSeq" id="WP_054341977.1">
    <property type="nucleotide sequence ID" value="NZ_FTOE01000012.1"/>
</dbReference>
<keyword evidence="2" id="KW-1185">Reference proteome</keyword>